<organism evidence="1 2">
    <name type="scientific">Peribacillus asahii</name>
    <dbReference type="NCBI Taxonomy" id="228899"/>
    <lineage>
        <taxon>Bacteria</taxon>
        <taxon>Bacillati</taxon>
        <taxon>Bacillota</taxon>
        <taxon>Bacilli</taxon>
        <taxon>Bacillales</taxon>
        <taxon>Bacillaceae</taxon>
        <taxon>Peribacillus</taxon>
    </lineage>
</organism>
<accession>A0A398BG94</accession>
<dbReference type="EMBL" id="QWVS01000010">
    <property type="protein sequence ID" value="RID87708.1"/>
    <property type="molecule type" value="Genomic_DNA"/>
</dbReference>
<gene>
    <name evidence="1" type="ORF">D1953_04935</name>
</gene>
<sequence>MKKNSVNFDEAERKARLRDIENEKKQQALTDEEIQIANELQNKATARGMLLIPEKKIKNKARFVQLNQPNLLYLRDIKYLTTAEKTFLMDIAPHVEIESNCIVEDCKKNNSTPLTQSDLATVLGKKKQNVNPIIKGLIDKGILARSESGLEDNNVRAYALFVNPHIMFSGDRDNVNGTLKAMFRKTPAVLKKLPEKLF</sequence>
<dbReference type="Proteomes" id="UP000266016">
    <property type="component" value="Unassembled WGS sequence"/>
</dbReference>
<reference evidence="1 2" key="1">
    <citation type="submission" date="2018-08" db="EMBL/GenBank/DDBJ databases">
        <title>Bacillus jemisoniae sp. nov., Bacillus chryseoplanitiae sp. nov., Bacillus resnikiae sp. nov., and Bacillus frankliniae sp. nov., isolated from Viking spacecraft and associated surfaces.</title>
        <authorList>
            <person name="Seuylemezian A."/>
            <person name="Vaishampayan P."/>
        </authorList>
    </citation>
    <scope>NUCLEOTIDE SEQUENCE [LARGE SCALE GENOMIC DNA]</scope>
    <source>
        <strain evidence="1 2">MA001</strain>
    </source>
</reference>
<evidence type="ECO:0000313" key="1">
    <source>
        <dbReference type="EMBL" id="RID87708.1"/>
    </source>
</evidence>
<dbReference type="RefSeq" id="WP_119116055.1">
    <property type="nucleotide sequence ID" value="NZ_QWVS01000010.1"/>
</dbReference>
<name>A0A398BG94_9BACI</name>
<dbReference type="SUPFAM" id="SSF46785">
    <property type="entry name" value="Winged helix' DNA-binding domain"/>
    <property type="match status" value="1"/>
</dbReference>
<keyword evidence="2" id="KW-1185">Reference proteome</keyword>
<dbReference type="InterPro" id="IPR036390">
    <property type="entry name" value="WH_DNA-bd_sf"/>
</dbReference>
<evidence type="ECO:0000313" key="2">
    <source>
        <dbReference type="Proteomes" id="UP000266016"/>
    </source>
</evidence>
<proteinExistence type="predicted"/>
<protein>
    <submittedName>
        <fullName evidence="1">MarR family transcriptional regulator</fullName>
    </submittedName>
</protein>
<dbReference type="AlphaFoldDB" id="A0A398BG94"/>
<comment type="caution">
    <text evidence="1">The sequence shown here is derived from an EMBL/GenBank/DDBJ whole genome shotgun (WGS) entry which is preliminary data.</text>
</comment>